<keyword evidence="3" id="KW-1185">Reference proteome</keyword>
<reference evidence="2 3" key="1">
    <citation type="submission" date="2017-03" db="EMBL/GenBank/DDBJ databases">
        <title>Genome Survey of Euroglyphus maynei.</title>
        <authorList>
            <person name="Arlian L.G."/>
            <person name="Morgan M.S."/>
            <person name="Rider S.D."/>
        </authorList>
    </citation>
    <scope>NUCLEOTIDE SEQUENCE [LARGE SCALE GENOMIC DNA]</scope>
    <source>
        <strain evidence="2">Arlian Lab</strain>
        <tissue evidence="2">Whole body</tissue>
    </source>
</reference>
<evidence type="ECO:0000313" key="2">
    <source>
        <dbReference type="EMBL" id="OTF73204.1"/>
    </source>
</evidence>
<protein>
    <recommendedName>
        <fullName evidence="4">MAM domain-containing protein</fullName>
    </recommendedName>
</protein>
<dbReference type="OrthoDB" id="6510973at2759"/>
<comment type="caution">
    <text evidence="2">The sequence shown here is derived from an EMBL/GenBank/DDBJ whole genome shotgun (WGS) entry which is preliminary data.</text>
</comment>
<sequence>MQGDDPNPIEPGLSSFNRNVEDFSKPLEPGQSNLRSNYRKNDGIDGTIVVPPLQNNQNNPFNTPSTDPILPPNYNQRFNTPSTDPILPPNYNQRFDSPSTDPIFPPQPSRPLDSPSTNPIRITSYSGGLNSPSTGVVVPSLYPQGNPPETGRVNYFDRNSRPLWQCDMSRGDQCRLENRANFVQFKRGNFLNSHALILDVTEAIRTRQSLQRFNPVKSYNAGRLVTRDYFPANNNRIACLHFSYAWSGNEDKRMHLIQRNREDKCIFSSHTGDRNDRNGQWRDVELQLDLSQGDSAFLIEFSFDIPHRENRRYRRQIPIQPYTNNRSYSDSIIAIRDFTIGYGYCKNNQAFECDLPV</sequence>
<feature type="region of interest" description="Disordered" evidence="1">
    <location>
        <begin position="1"/>
        <end position="128"/>
    </location>
</feature>
<feature type="compositionally biased region" description="Polar residues" evidence="1">
    <location>
        <begin position="73"/>
        <end position="83"/>
    </location>
</feature>
<accession>A0A1Y3AZH2</accession>
<dbReference type="Proteomes" id="UP000194236">
    <property type="component" value="Unassembled WGS sequence"/>
</dbReference>
<organism evidence="2 3">
    <name type="scientific">Euroglyphus maynei</name>
    <name type="common">Mayne's house dust mite</name>
    <dbReference type="NCBI Taxonomy" id="6958"/>
    <lineage>
        <taxon>Eukaryota</taxon>
        <taxon>Metazoa</taxon>
        <taxon>Ecdysozoa</taxon>
        <taxon>Arthropoda</taxon>
        <taxon>Chelicerata</taxon>
        <taxon>Arachnida</taxon>
        <taxon>Acari</taxon>
        <taxon>Acariformes</taxon>
        <taxon>Sarcoptiformes</taxon>
        <taxon>Astigmata</taxon>
        <taxon>Psoroptidia</taxon>
        <taxon>Analgoidea</taxon>
        <taxon>Pyroglyphidae</taxon>
        <taxon>Pyroglyphinae</taxon>
        <taxon>Euroglyphus</taxon>
    </lineage>
</organism>
<feature type="compositionally biased region" description="Polar residues" evidence="1">
    <location>
        <begin position="114"/>
        <end position="128"/>
    </location>
</feature>
<evidence type="ECO:0000313" key="3">
    <source>
        <dbReference type="Proteomes" id="UP000194236"/>
    </source>
</evidence>
<feature type="compositionally biased region" description="Polar residues" evidence="1">
    <location>
        <begin position="90"/>
        <end position="100"/>
    </location>
</feature>
<dbReference type="EMBL" id="MUJZ01052693">
    <property type="protein sequence ID" value="OTF73204.1"/>
    <property type="molecule type" value="Genomic_DNA"/>
</dbReference>
<name>A0A1Y3AZH2_EURMA</name>
<evidence type="ECO:0008006" key="4">
    <source>
        <dbReference type="Google" id="ProtNLM"/>
    </source>
</evidence>
<gene>
    <name evidence="2" type="ORF">BLA29_001868</name>
</gene>
<dbReference type="AlphaFoldDB" id="A0A1Y3AZH2"/>
<feature type="compositionally biased region" description="Low complexity" evidence="1">
    <location>
        <begin position="51"/>
        <end position="64"/>
    </location>
</feature>
<proteinExistence type="predicted"/>
<evidence type="ECO:0000256" key="1">
    <source>
        <dbReference type="SAM" id="MobiDB-lite"/>
    </source>
</evidence>